<dbReference type="AlphaFoldDB" id="A0A147K985"/>
<dbReference type="GO" id="GO:0009228">
    <property type="term" value="P:thiamine biosynthetic process"/>
    <property type="evidence" value="ECO:0007669"/>
    <property type="project" value="UniProtKB-KW"/>
</dbReference>
<dbReference type="PANTHER" id="PTHR13847:SF289">
    <property type="entry name" value="GLYCINE OXIDASE"/>
    <property type="match status" value="1"/>
</dbReference>
<evidence type="ECO:0000256" key="2">
    <source>
        <dbReference type="ARBA" id="ARBA00022977"/>
    </source>
</evidence>
<protein>
    <recommendedName>
        <fullName evidence="5">glycine oxidase</fullName>
        <ecNumber evidence="5">1.4.3.19</ecNumber>
    </recommendedName>
</protein>
<evidence type="ECO:0000256" key="1">
    <source>
        <dbReference type="ARBA" id="ARBA00004948"/>
    </source>
</evidence>
<accession>A0A147K985</accession>
<feature type="domain" description="FAD dependent oxidoreductase" evidence="6">
    <location>
        <begin position="6"/>
        <end position="351"/>
    </location>
</feature>
<comment type="catalytic activity">
    <reaction evidence="4">
        <text>glycine + O2 + H2O = glyoxylate + H2O2 + NH4(+)</text>
        <dbReference type="Rhea" id="RHEA:11532"/>
        <dbReference type="ChEBI" id="CHEBI:15377"/>
        <dbReference type="ChEBI" id="CHEBI:15379"/>
        <dbReference type="ChEBI" id="CHEBI:16240"/>
        <dbReference type="ChEBI" id="CHEBI:28938"/>
        <dbReference type="ChEBI" id="CHEBI:36655"/>
        <dbReference type="ChEBI" id="CHEBI:57305"/>
        <dbReference type="EC" id="1.4.3.19"/>
    </reaction>
</comment>
<dbReference type="Proteomes" id="UP000074108">
    <property type="component" value="Unassembled WGS sequence"/>
</dbReference>
<dbReference type="SUPFAM" id="SSF51905">
    <property type="entry name" value="FAD/NAD(P)-binding domain"/>
    <property type="match status" value="1"/>
</dbReference>
<dbReference type="Pfam" id="PF01266">
    <property type="entry name" value="DAO"/>
    <property type="match status" value="1"/>
</dbReference>
<dbReference type="GO" id="GO:0009229">
    <property type="term" value="P:thiamine diphosphate biosynthetic process"/>
    <property type="evidence" value="ECO:0007669"/>
    <property type="project" value="UniProtKB-UniPathway"/>
</dbReference>
<proteinExistence type="predicted"/>
<dbReference type="GO" id="GO:0005737">
    <property type="term" value="C:cytoplasm"/>
    <property type="evidence" value="ECO:0007669"/>
    <property type="project" value="TreeGrafter"/>
</dbReference>
<comment type="caution">
    <text evidence="7">The sequence shown here is derived from an EMBL/GenBank/DDBJ whole genome shotgun (WGS) entry which is preliminary data.</text>
</comment>
<gene>
    <name evidence="7" type="ORF">Q75_06840</name>
</gene>
<evidence type="ECO:0000313" key="7">
    <source>
        <dbReference type="EMBL" id="KUP06920.1"/>
    </source>
</evidence>
<dbReference type="GO" id="GO:0050660">
    <property type="term" value="F:flavin adenine dinucleotide binding"/>
    <property type="evidence" value="ECO:0007669"/>
    <property type="project" value="InterPro"/>
</dbReference>
<dbReference type="SUPFAM" id="SSF54373">
    <property type="entry name" value="FAD-linked reductases, C-terminal domain"/>
    <property type="match status" value="1"/>
</dbReference>
<evidence type="ECO:0000313" key="8">
    <source>
        <dbReference type="Proteomes" id="UP000074108"/>
    </source>
</evidence>
<dbReference type="PATRIC" id="fig|1150625.3.peg.1434"/>
<dbReference type="STRING" id="1150625.Q75_06840"/>
<evidence type="ECO:0000259" key="6">
    <source>
        <dbReference type="Pfam" id="PF01266"/>
    </source>
</evidence>
<dbReference type="InterPro" id="IPR012727">
    <property type="entry name" value="Gly_oxidase_ThiO"/>
</dbReference>
<dbReference type="InterPro" id="IPR036188">
    <property type="entry name" value="FAD/NAD-bd_sf"/>
</dbReference>
<dbReference type="InterPro" id="IPR006076">
    <property type="entry name" value="FAD-dep_OxRdtase"/>
</dbReference>
<sequence length="384" mass="42274">MQRFDSIIVGGGVIGASIAFELSTRGQTVLILENKRIGSGASNAAAGMLGAHNEFSSDHPIVSLALESQKLFPAWSRELKNLTGIDIELVNDGLIKVWEDGATPAIQKQWQYWSTTTSSSAVAYLNKEKLIQQEPAIGERIEGGLYFQKDGHVNPQLLTKSLIQAAKLNGAVVLESQKVQQILIEKNKVRGVSTDSTKFISEHVVMATGAWSNQLARDIGLELNIIPVKGECLKLKTDRPLLRSTIFSENGCYIVPKKRNILYIGATSTPHTFDERLSINGCMNLLSRATTIIPEIKQASLVDFWAGIRPKTEDAIPYLGEHPNLENVWVATGHYRNGILLSAITGKIIADCIQGRKNWNLDAFRLGRPSVLNVRRKTYVETGD</sequence>
<dbReference type="EC" id="1.4.3.19" evidence="5"/>
<dbReference type="EMBL" id="LDYG01000025">
    <property type="protein sequence ID" value="KUP06920.1"/>
    <property type="molecule type" value="Genomic_DNA"/>
</dbReference>
<evidence type="ECO:0000256" key="4">
    <source>
        <dbReference type="ARBA" id="ARBA00049872"/>
    </source>
</evidence>
<evidence type="ECO:0000256" key="5">
    <source>
        <dbReference type="ARBA" id="ARBA00050018"/>
    </source>
</evidence>
<dbReference type="UniPathway" id="UPA00060"/>
<keyword evidence="2" id="KW-0784">Thiamine biosynthesis</keyword>
<dbReference type="RefSeq" id="WP_059350853.1">
    <property type="nucleotide sequence ID" value="NZ_LDYG01000025.1"/>
</dbReference>
<name>A0A147K985_9BACI</name>
<evidence type="ECO:0000256" key="3">
    <source>
        <dbReference type="ARBA" id="ARBA00023002"/>
    </source>
</evidence>
<reference evidence="7 8" key="1">
    <citation type="journal article" date="2016" name="Front. Microbiol.">
        <title>Microevolution Analysis of Bacillus coahuilensis Unveils Differences in Phosphorus Acquisition Strategies and Their Regulation.</title>
        <authorList>
            <person name="Gomez-Lunar Z."/>
            <person name="Hernandez-Gonzalez I."/>
            <person name="Rodriguez-Torres M.D."/>
            <person name="Souza V."/>
            <person name="Olmedo-Alvarez G."/>
        </authorList>
    </citation>
    <scope>NUCLEOTIDE SEQUENCE [LARGE SCALE GENOMIC DNA]</scope>
    <source>
        <strain evidence="8">p1.1.43</strain>
    </source>
</reference>
<keyword evidence="8" id="KW-1185">Reference proteome</keyword>
<keyword evidence="3" id="KW-0560">Oxidoreductase</keyword>
<dbReference type="NCBIfam" id="TIGR02352">
    <property type="entry name" value="thiamin_ThiO"/>
    <property type="match status" value="1"/>
</dbReference>
<dbReference type="PANTHER" id="PTHR13847">
    <property type="entry name" value="SARCOSINE DEHYDROGENASE-RELATED"/>
    <property type="match status" value="1"/>
</dbReference>
<organism evidence="7 8">
    <name type="scientific">Bacillus coahuilensis p1.1.43</name>
    <dbReference type="NCBI Taxonomy" id="1150625"/>
    <lineage>
        <taxon>Bacteria</taxon>
        <taxon>Bacillati</taxon>
        <taxon>Bacillota</taxon>
        <taxon>Bacilli</taxon>
        <taxon>Bacillales</taxon>
        <taxon>Bacillaceae</taxon>
        <taxon>Bacillus</taxon>
    </lineage>
</organism>
<dbReference type="Gene3D" id="3.50.50.60">
    <property type="entry name" value="FAD/NAD(P)-binding domain"/>
    <property type="match status" value="1"/>
</dbReference>
<dbReference type="Gene3D" id="3.30.9.10">
    <property type="entry name" value="D-Amino Acid Oxidase, subunit A, domain 2"/>
    <property type="match status" value="1"/>
</dbReference>
<comment type="pathway">
    <text evidence="1">Cofactor biosynthesis; thiamine diphosphate biosynthesis.</text>
</comment>
<dbReference type="GO" id="GO:0043799">
    <property type="term" value="F:glycine oxidase activity"/>
    <property type="evidence" value="ECO:0007669"/>
    <property type="project" value="UniProtKB-EC"/>
</dbReference>